<keyword evidence="2" id="KW-1185">Reference proteome</keyword>
<name>A0ABP0IJ08_9DINO</name>
<dbReference type="EMBL" id="CAXAMM010004002">
    <property type="protein sequence ID" value="CAK9002017.1"/>
    <property type="molecule type" value="Genomic_DNA"/>
</dbReference>
<organism evidence="1 2">
    <name type="scientific">Durusdinium trenchii</name>
    <dbReference type="NCBI Taxonomy" id="1381693"/>
    <lineage>
        <taxon>Eukaryota</taxon>
        <taxon>Sar</taxon>
        <taxon>Alveolata</taxon>
        <taxon>Dinophyceae</taxon>
        <taxon>Suessiales</taxon>
        <taxon>Symbiodiniaceae</taxon>
        <taxon>Durusdinium</taxon>
    </lineage>
</organism>
<dbReference type="Proteomes" id="UP001642464">
    <property type="component" value="Unassembled WGS sequence"/>
</dbReference>
<sequence length="262" mass="28588">MAVCCRRNSAQQGPSRLRAFAESRHRNLQSALQDEARSLFQAAQPGQAAASASAVDPQCLKDFNRCTFQIGADIYGPGEARDDLEQARERFAERLCEECSPCSAAALRVISALCSQLSMAHLSAVSFSGPHSYALPGGCTKARIHVERKQKDVVLRIERSASGFESFSLPEDGEVRPCHKSSFIHESAEIRLLCVEEGVNVHLLDVREAMTLCFPDTRVVVHDGLPLNFSSPPAGLKLSAGDLWSGFLRRLLSISQMKSKSA</sequence>
<accession>A0ABP0IJ08</accession>
<proteinExistence type="predicted"/>
<reference evidence="1 2" key="1">
    <citation type="submission" date="2024-02" db="EMBL/GenBank/DDBJ databases">
        <authorList>
            <person name="Chen Y."/>
            <person name="Shah S."/>
            <person name="Dougan E. K."/>
            <person name="Thang M."/>
            <person name="Chan C."/>
        </authorList>
    </citation>
    <scope>NUCLEOTIDE SEQUENCE [LARGE SCALE GENOMIC DNA]</scope>
</reference>
<comment type="caution">
    <text evidence="1">The sequence shown here is derived from an EMBL/GenBank/DDBJ whole genome shotgun (WGS) entry which is preliminary data.</text>
</comment>
<evidence type="ECO:0000313" key="2">
    <source>
        <dbReference type="Proteomes" id="UP001642464"/>
    </source>
</evidence>
<protein>
    <submittedName>
        <fullName evidence="1">SET domain-containing protein</fullName>
    </submittedName>
</protein>
<gene>
    <name evidence="1" type="ORF">SCF082_LOCUS7155</name>
</gene>
<evidence type="ECO:0000313" key="1">
    <source>
        <dbReference type="EMBL" id="CAK9002017.1"/>
    </source>
</evidence>